<keyword evidence="2" id="KW-1185">Reference proteome</keyword>
<name>A0ABD2NFJ0_9CUCU</name>
<evidence type="ECO:0000313" key="2">
    <source>
        <dbReference type="Proteomes" id="UP001516400"/>
    </source>
</evidence>
<accession>A0ABD2NFJ0</accession>
<dbReference type="Proteomes" id="UP001516400">
    <property type="component" value="Unassembled WGS sequence"/>
</dbReference>
<dbReference type="EMBL" id="JABFTP020000103">
    <property type="protein sequence ID" value="KAL3277455.1"/>
    <property type="molecule type" value="Genomic_DNA"/>
</dbReference>
<gene>
    <name evidence="1" type="ORF">HHI36_012803</name>
</gene>
<organism evidence="1 2">
    <name type="scientific">Cryptolaemus montrouzieri</name>
    <dbReference type="NCBI Taxonomy" id="559131"/>
    <lineage>
        <taxon>Eukaryota</taxon>
        <taxon>Metazoa</taxon>
        <taxon>Ecdysozoa</taxon>
        <taxon>Arthropoda</taxon>
        <taxon>Hexapoda</taxon>
        <taxon>Insecta</taxon>
        <taxon>Pterygota</taxon>
        <taxon>Neoptera</taxon>
        <taxon>Endopterygota</taxon>
        <taxon>Coleoptera</taxon>
        <taxon>Polyphaga</taxon>
        <taxon>Cucujiformia</taxon>
        <taxon>Coccinelloidea</taxon>
        <taxon>Coccinellidae</taxon>
        <taxon>Scymninae</taxon>
        <taxon>Scymnini</taxon>
        <taxon>Cryptolaemus</taxon>
    </lineage>
</organism>
<reference evidence="1 2" key="1">
    <citation type="journal article" date="2021" name="BMC Biol.">
        <title>Horizontally acquired antibacterial genes associated with adaptive radiation of ladybird beetles.</title>
        <authorList>
            <person name="Li H.S."/>
            <person name="Tang X.F."/>
            <person name="Huang Y.H."/>
            <person name="Xu Z.Y."/>
            <person name="Chen M.L."/>
            <person name="Du X.Y."/>
            <person name="Qiu B.Y."/>
            <person name="Chen P.T."/>
            <person name="Zhang W."/>
            <person name="Slipinski A."/>
            <person name="Escalona H.E."/>
            <person name="Waterhouse R.M."/>
            <person name="Zwick A."/>
            <person name="Pang H."/>
        </authorList>
    </citation>
    <scope>NUCLEOTIDE SEQUENCE [LARGE SCALE GENOMIC DNA]</scope>
    <source>
        <strain evidence="1">SYSU2018</strain>
    </source>
</reference>
<evidence type="ECO:0000313" key="1">
    <source>
        <dbReference type="EMBL" id="KAL3277455.1"/>
    </source>
</evidence>
<comment type="caution">
    <text evidence="1">The sequence shown here is derived from an EMBL/GenBank/DDBJ whole genome shotgun (WGS) entry which is preliminary data.</text>
</comment>
<feature type="non-terminal residue" evidence="1">
    <location>
        <position position="1"/>
    </location>
</feature>
<sequence>RRSLLRVGDVRVYRSAECGSDHHFIKAKIYFAQYTHMIPPTQEITDEERQCKPKRYKLDLLQDPSVAFLYKLRLSQKLTQINDSTPTKLYDGLVKSIHQAAEESLGELDNGRNKKSILVVRFNQGDYRGEKKSIQQVVNNKRFRGQKIHTRVKKK</sequence>
<proteinExistence type="predicted"/>
<protein>
    <submittedName>
        <fullName evidence="1">Uncharacterized protein</fullName>
    </submittedName>
</protein>
<dbReference type="AlphaFoldDB" id="A0ABD2NFJ0"/>